<dbReference type="AlphaFoldDB" id="A0A2U1PMU2"/>
<gene>
    <name evidence="2" type="ORF">CTI12_AA134920</name>
</gene>
<keyword evidence="3" id="KW-1185">Reference proteome</keyword>
<name>A0A2U1PMU2_ARTAN</name>
<dbReference type="Gene3D" id="1.20.1280.50">
    <property type="match status" value="1"/>
</dbReference>
<organism evidence="2 3">
    <name type="scientific">Artemisia annua</name>
    <name type="common">Sweet wormwood</name>
    <dbReference type="NCBI Taxonomy" id="35608"/>
    <lineage>
        <taxon>Eukaryota</taxon>
        <taxon>Viridiplantae</taxon>
        <taxon>Streptophyta</taxon>
        <taxon>Embryophyta</taxon>
        <taxon>Tracheophyta</taxon>
        <taxon>Spermatophyta</taxon>
        <taxon>Magnoliopsida</taxon>
        <taxon>eudicotyledons</taxon>
        <taxon>Gunneridae</taxon>
        <taxon>Pentapetalae</taxon>
        <taxon>asterids</taxon>
        <taxon>campanulids</taxon>
        <taxon>Asterales</taxon>
        <taxon>Asteraceae</taxon>
        <taxon>Asteroideae</taxon>
        <taxon>Anthemideae</taxon>
        <taxon>Artemisiinae</taxon>
        <taxon>Artemisia</taxon>
    </lineage>
</organism>
<dbReference type="SUPFAM" id="SSF81383">
    <property type="entry name" value="F-box domain"/>
    <property type="match status" value="1"/>
</dbReference>
<dbReference type="PANTHER" id="PTHR34223">
    <property type="entry name" value="OS11G0201299 PROTEIN"/>
    <property type="match status" value="1"/>
</dbReference>
<dbReference type="Gene3D" id="3.80.10.10">
    <property type="entry name" value="Ribonuclease Inhibitor"/>
    <property type="match status" value="1"/>
</dbReference>
<dbReference type="PANTHER" id="PTHR34223:SF101">
    <property type="entry name" value="F-BOX DOMAIN-CONTAINING PROTEIN"/>
    <property type="match status" value="1"/>
</dbReference>
<reference evidence="2 3" key="1">
    <citation type="journal article" date="2018" name="Mol. Plant">
        <title>The genome of Artemisia annua provides insight into the evolution of Asteraceae family and artemisinin biosynthesis.</title>
        <authorList>
            <person name="Shen Q."/>
            <person name="Zhang L."/>
            <person name="Liao Z."/>
            <person name="Wang S."/>
            <person name="Yan T."/>
            <person name="Shi P."/>
            <person name="Liu M."/>
            <person name="Fu X."/>
            <person name="Pan Q."/>
            <person name="Wang Y."/>
            <person name="Lv Z."/>
            <person name="Lu X."/>
            <person name="Zhang F."/>
            <person name="Jiang W."/>
            <person name="Ma Y."/>
            <person name="Chen M."/>
            <person name="Hao X."/>
            <person name="Li L."/>
            <person name="Tang Y."/>
            <person name="Lv G."/>
            <person name="Zhou Y."/>
            <person name="Sun X."/>
            <person name="Brodelius P.E."/>
            <person name="Rose J.K.C."/>
            <person name="Tang K."/>
        </authorList>
    </citation>
    <scope>NUCLEOTIDE SEQUENCE [LARGE SCALE GENOMIC DNA]</scope>
    <source>
        <strain evidence="3">cv. Huhao1</strain>
        <tissue evidence="2">Leaf</tissue>
    </source>
</reference>
<dbReference type="OrthoDB" id="1848700at2759"/>
<evidence type="ECO:0000259" key="1">
    <source>
        <dbReference type="PROSITE" id="PS50181"/>
    </source>
</evidence>
<accession>A0A2U1PMU2</accession>
<dbReference type="InterPro" id="IPR036047">
    <property type="entry name" value="F-box-like_dom_sf"/>
</dbReference>
<sequence>MDSQNKRMTMHVGVDRLSSLPDDLICKILSSFSIRFVIQASVLSSRWRYIWTSMLNLSFSSQEFSRLLDFEKFLVHVLSSCNNQVQVSLNLRGSVHMPTVIRILKLAFSHNVQQLTYKLLPDKKHLIHDLPLSCFVSQSLKHLTLIGYTKAGSFLMPTSTWELPALTTLHLNEVKLYDDNIAKCVSFISKCTNLKSLTLNNCYRGQNGLTISHPQLSNLTLEKLNTERNPLNVVNVVAPQLQNLSIINCGGEHIVSAPELTSLIYKNHALKLSVVSNLYSLKKVDLCVSNYPYTEDSHKLLSLLQQFNKVKFLTLSLEIIELLSSPLTLISHQPSPFVNLTSLRIYPELYDEPRFKNVMSSEVKNYLLDGSPKATLEMVSRKDIRAVRDAALAENLMAELKLLLDEEKVPLKCNNENMSQRPVDMSRIREHIQSCFSKMHTQMYHGEQKINSILSLLEHIKGLLRQLPVSKKAEMQPRFSCLSTEANNVIKRLWDHMKFEHDLLETSFDLSLLDLGKEVQACF</sequence>
<protein>
    <submittedName>
        <fullName evidence="2">F-box domain, Leucine-rich repeat domain, L domain-like protein</fullName>
    </submittedName>
</protein>
<dbReference type="InterPro" id="IPR053197">
    <property type="entry name" value="F-box_SCFL_complex_component"/>
</dbReference>
<dbReference type="InterPro" id="IPR055411">
    <property type="entry name" value="LRR_FXL15/At3g58940/PEG3-like"/>
</dbReference>
<dbReference type="STRING" id="35608.A0A2U1PMU2"/>
<dbReference type="Pfam" id="PF24758">
    <property type="entry name" value="LRR_At5g56370"/>
    <property type="match status" value="1"/>
</dbReference>
<dbReference type="Pfam" id="PF00646">
    <property type="entry name" value="F-box"/>
    <property type="match status" value="1"/>
</dbReference>
<dbReference type="PROSITE" id="PS50181">
    <property type="entry name" value="FBOX"/>
    <property type="match status" value="1"/>
</dbReference>
<dbReference type="InterPro" id="IPR032675">
    <property type="entry name" value="LRR_dom_sf"/>
</dbReference>
<dbReference type="SUPFAM" id="SSF52047">
    <property type="entry name" value="RNI-like"/>
    <property type="match status" value="1"/>
</dbReference>
<evidence type="ECO:0000313" key="2">
    <source>
        <dbReference type="EMBL" id="PWA87081.1"/>
    </source>
</evidence>
<dbReference type="InterPro" id="IPR001810">
    <property type="entry name" value="F-box_dom"/>
</dbReference>
<evidence type="ECO:0000313" key="3">
    <source>
        <dbReference type="Proteomes" id="UP000245207"/>
    </source>
</evidence>
<proteinExistence type="predicted"/>
<feature type="domain" description="F-box" evidence="1">
    <location>
        <begin position="14"/>
        <end position="67"/>
    </location>
</feature>
<dbReference type="Proteomes" id="UP000245207">
    <property type="component" value="Unassembled WGS sequence"/>
</dbReference>
<dbReference type="EMBL" id="PKPP01000950">
    <property type="protein sequence ID" value="PWA87081.1"/>
    <property type="molecule type" value="Genomic_DNA"/>
</dbReference>
<comment type="caution">
    <text evidence="2">The sequence shown here is derived from an EMBL/GenBank/DDBJ whole genome shotgun (WGS) entry which is preliminary data.</text>
</comment>